<reference evidence="6" key="1">
    <citation type="journal article" date="2014" name="Int. J. Syst. Evol. Microbiol.">
        <title>Complete genome of a new Firmicutes species belonging to the dominant human colonic microbiota ('Ruminococcus bicirculans') reveals two chromosomes and a selective capacity to utilize plant glucans.</title>
        <authorList>
            <consortium name="NISC Comparative Sequencing Program"/>
            <person name="Wegmann U."/>
            <person name="Louis P."/>
            <person name="Goesmann A."/>
            <person name="Henrissat B."/>
            <person name="Duncan S.H."/>
            <person name="Flint H.J."/>
        </authorList>
    </citation>
    <scope>NUCLEOTIDE SEQUENCE</scope>
    <source>
        <strain evidence="6">NBRC 108216</strain>
    </source>
</reference>
<dbReference type="CDD" id="cd02910">
    <property type="entry name" value="cupin_Yhhw_N"/>
    <property type="match status" value="1"/>
</dbReference>
<comment type="caution">
    <text evidence="6">The sequence shown here is derived from an EMBL/GenBank/DDBJ whole genome shotgun (WGS) entry which is preliminary data.</text>
</comment>
<dbReference type="InterPro" id="IPR006311">
    <property type="entry name" value="TAT_signal"/>
</dbReference>
<feature type="chain" id="PRO_5046464175" description="Pirin family protein" evidence="3">
    <location>
        <begin position="22"/>
        <end position="277"/>
    </location>
</feature>
<dbReference type="InterPro" id="IPR014710">
    <property type="entry name" value="RmlC-like_jellyroll"/>
</dbReference>
<evidence type="ECO:0000259" key="5">
    <source>
        <dbReference type="Pfam" id="PF17954"/>
    </source>
</evidence>
<comment type="similarity">
    <text evidence="1 2">Belongs to the pirin family.</text>
</comment>
<evidence type="ECO:0000256" key="3">
    <source>
        <dbReference type="SAM" id="SignalP"/>
    </source>
</evidence>
<keyword evidence="7" id="KW-1185">Reference proteome</keyword>
<reference evidence="6" key="2">
    <citation type="submission" date="2023-01" db="EMBL/GenBank/DDBJ databases">
        <title>Draft genome sequence of Algimonas porphyrae strain NBRC 108216.</title>
        <authorList>
            <person name="Sun Q."/>
            <person name="Mori K."/>
        </authorList>
    </citation>
    <scope>NUCLEOTIDE SEQUENCE</scope>
    <source>
        <strain evidence="6">NBRC 108216</strain>
    </source>
</reference>
<dbReference type="EMBL" id="BSNJ01000001">
    <property type="protein sequence ID" value="GLQ19615.1"/>
    <property type="molecule type" value="Genomic_DNA"/>
</dbReference>
<dbReference type="PANTHER" id="PTHR43212">
    <property type="entry name" value="QUERCETIN 2,3-DIOXYGENASE"/>
    <property type="match status" value="1"/>
</dbReference>
<dbReference type="InterPro" id="IPR003829">
    <property type="entry name" value="Pirin_N_dom"/>
</dbReference>
<dbReference type="PROSITE" id="PS51318">
    <property type="entry name" value="TAT"/>
    <property type="match status" value="1"/>
</dbReference>
<dbReference type="InterPro" id="IPR041602">
    <property type="entry name" value="Quercetinase_C"/>
</dbReference>
<name>A0ABQ5UY09_9PROT</name>
<dbReference type="Gene3D" id="2.60.120.10">
    <property type="entry name" value="Jelly Rolls"/>
    <property type="match status" value="2"/>
</dbReference>
<dbReference type="PANTHER" id="PTHR43212:SF3">
    <property type="entry name" value="QUERCETIN 2,3-DIOXYGENASE"/>
    <property type="match status" value="1"/>
</dbReference>
<dbReference type="RefSeq" id="WP_284369421.1">
    <property type="nucleotide sequence ID" value="NZ_BSNJ01000001.1"/>
</dbReference>
<organism evidence="6 7">
    <name type="scientific">Algimonas porphyrae</name>
    <dbReference type="NCBI Taxonomy" id="1128113"/>
    <lineage>
        <taxon>Bacteria</taxon>
        <taxon>Pseudomonadati</taxon>
        <taxon>Pseudomonadota</taxon>
        <taxon>Alphaproteobacteria</taxon>
        <taxon>Maricaulales</taxon>
        <taxon>Robiginitomaculaceae</taxon>
        <taxon>Algimonas</taxon>
    </lineage>
</organism>
<dbReference type="Proteomes" id="UP001161390">
    <property type="component" value="Unassembled WGS sequence"/>
</dbReference>
<proteinExistence type="inferred from homology"/>
<feature type="domain" description="Pirin N-terminal" evidence="4">
    <location>
        <begin position="52"/>
        <end position="164"/>
    </location>
</feature>
<evidence type="ECO:0000259" key="4">
    <source>
        <dbReference type="Pfam" id="PF02678"/>
    </source>
</evidence>
<dbReference type="InterPro" id="IPR012093">
    <property type="entry name" value="Pirin"/>
</dbReference>
<evidence type="ECO:0000313" key="7">
    <source>
        <dbReference type="Proteomes" id="UP001161390"/>
    </source>
</evidence>
<evidence type="ECO:0000256" key="1">
    <source>
        <dbReference type="ARBA" id="ARBA00008416"/>
    </source>
</evidence>
<sequence>MMTRRTAIATAAAASAASAQANLAQATSAVANPNDRIPARGALASGLTLRPAEARGKADHGWLRSAHSFSFANYFDPEHMGFEALRVINDDWVAGGGGFPMHPHRDAEIFSYVLKGGLQHRDSMGNGSTVQAGGVQYMSAGSGVTHSEFNPSQDAPMQFLQVWLLPNVQGAEPRYDTMDISSKDKDGKLSLFLSPDGRDGSMAMRADADIYAATLQGDQTIDHMMGDGTRGWIQIAEGSVTVNGAALRRGDGLAIREAGRLEFRDGEDAELLYFEFA</sequence>
<accession>A0ABQ5UY09</accession>
<evidence type="ECO:0008006" key="8">
    <source>
        <dbReference type="Google" id="ProtNLM"/>
    </source>
</evidence>
<keyword evidence="3" id="KW-0732">Signal</keyword>
<feature type="domain" description="Quercetin 2,3-dioxygenase C-terminal cupin" evidence="5">
    <location>
        <begin position="191"/>
        <end position="275"/>
    </location>
</feature>
<evidence type="ECO:0000256" key="2">
    <source>
        <dbReference type="RuleBase" id="RU003457"/>
    </source>
</evidence>
<protein>
    <recommendedName>
        <fullName evidence="8">Pirin family protein</fullName>
    </recommendedName>
</protein>
<dbReference type="InterPro" id="IPR011051">
    <property type="entry name" value="RmlC_Cupin_sf"/>
</dbReference>
<evidence type="ECO:0000313" key="6">
    <source>
        <dbReference type="EMBL" id="GLQ19615.1"/>
    </source>
</evidence>
<dbReference type="SUPFAM" id="SSF51182">
    <property type="entry name" value="RmlC-like cupins"/>
    <property type="match status" value="1"/>
</dbReference>
<dbReference type="Pfam" id="PF02678">
    <property type="entry name" value="Pirin"/>
    <property type="match status" value="1"/>
</dbReference>
<dbReference type="Pfam" id="PF17954">
    <property type="entry name" value="Pirin_C_2"/>
    <property type="match status" value="1"/>
</dbReference>
<feature type="signal peptide" evidence="3">
    <location>
        <begin position="1"/>
        <end position="21"/>
    </location>
</feature>
<gene>
    <name evidence="6" type="ORF">GCM10007854_05700</name>
</gene>